<feature type="region of interest" description="Disordered" evidence="1">
    <location>
        <begin position="47"/>
        <end position="69"/>
    </location>
</feature>
<protein>
    <submittedName>
        <fullName evidence="2">Uncharacterized protein</fullName>
    </submittedName>
</protein>
<evidence type="ECO:0000313" key="3">
    <source>
        <dbReference type="Proteomes" id="UP001314170"/>
    </source>
</evidence>
<sequence>MNLGFTEGYLVKVFIGGLKGDLGWRVKRFKPVDLGEAFEQAKLNEALRKPTPNLNKLPNIHHSQSHRPS</sequence>
<accession>A0AAV1SF48</accession>
<comment type="caution">
    <text evidence="2">The sequence shown here is derived from an EMBL/GenBank/DDBJ whole genome shotgun (WGS) entry which is preliminary data.</text>
</comment>
<dbReference type="AlphaFoldDB" id="A0AAV1SF48"/>
<proteinExistence type="predicted"/>
<organism evidence="2 3">
    <name type="scientific">Dovyalis caffra</name>
    <dbReference type="NCBI Taxonomy" id="77055"/>
    <lineage>
        <taxon>Eukaryota</taxon>
        <taxon>Viridiplantae</taxon>
        <taxon>Streptophyta</taxon>
        <taxon>Embryophyta</taxon>
        <taxon>Tracheophyta</taxon>
        <taxon>Spermatophyta</taxon>
        <taxon>Magnoliopsida</taxon>
        <taxon>eudicotyledons</taxon>
        <taxon>Gunneridae</taxon>
        <taxon>Pentapetalae</taxon>
        <taxon>rosids</taxon>
        <taxon>fabids</taxon>
        <taxon>Malpighiales</taxon>
        <taxon>Salicaceae</taxon>
        <taxon>Flacourtieae</taxon>
        <taxon>Dovyalis</taxon>
    </lineage>
</organism>
<evidence type="ECO:0000256" key="1">
    <source>
        <dbReference type="SAM" id="MobiDB-lite"/>
    </source>
</evidence>
<reference evidence="2 3" key="1">
    <citation type="submission" date="2024-01" db="EMBL/GenBank/DDBJ databases">
        <authorList>
            <person name="Waweru B."/>
        </authorList>
    </citation>
    <scope>NUCLEOTIDE SEQUENCE [LARGE SCALE GENOMIC DNA]</scope>
</reference>
<dbReference type="Proteomes" id="UP001314170">
    <property type="component" value="Unassembled WGS sequence"/>
</dbReference>
<gene>
    <name evidence="2" type="ORF">DCAF_LOCUS22748</name>
</gene>
<keyword evidence="3" id="KW-1185">Reference proteome</keyword>
<dbReference type="EMBL" id="CAWUPB010001179">
    <property type="protein sequence ID" value="CAK7350024.1"/>
    <property type="molecule type" value="Genomic_DNA"/>
</dbReference>
<name>A0AAV1SF48_9ROSI</name>
<evidence type="ECO:0000313" key="2">
    <source>
        <dbReference type="EMBL" id="CAK7350024.1"/>
    </source>
</evidence>